<accession>A0A0C4EAM9</accession>
<evidence type="ECO:0000256" key="1">
    <source>
        <dbReference type="SAM" id="MobiDB-lite"/>
    </source>
</evidence>
<evidence type="ECO:0000313" key="2">
    <source>
        <dbReference type="EMBL" id="KLU91183.1"/>
    </source>
</evidence>
<reference evidence="2" key="3">
    <citation type="submission" date="2011-03" db="EMBL/GenBank/DDBJ databases">
        <title>Annotation of Magnaporthe poae ATCC 64411.</title>
        <authorList>
            <person name="Ma L.-J."/>
            <person name="Dead R."/>
            <person name="Young S.K."/>
            <person name="Zeng Q."/>
            <person name="Gargeya S."/>
            <person name="Fitzgerald M."/>
            <person name="Haas B."/>
            <person name="Abouelleil A."/>
            <person name="Alvarado L."/>
            <person name="Arachchi H.M."/>
            <person name="Berlin A."/>
            <person name="Brown A."/>
            <person name="Chapman S.B."/>
            <person name="Chen Z."/>
            <person name="Dunbar C."/>
            <person name="Freedman E."/>
            <person name="Gearin G."/>
            <person name="Gellesch M."/>
            <person name="Goldberg J."/>
            <person name="Griggs A."/>
            <person name="Gujja S."/>
            <person name="Heiman D."/>
            <person name="Howarth C."/>
            <person name="Larson L."/>
            <person name="Lui A."/>
            <person name="MacDonald P.J.P."/>
            <person name="Mehta T."/>
            <person name="Montmayeur A."/>
            <person name="Murphy C."/>
            <person name="Neiman D."/>
            <person name="Pearson M."/>
            <person name="Priest M."/>
            <person name="Roberts A."/>
            <person name="Saif S."/>
            <person name="Shea T."/>
            <person name="Shenoy N."/>
            <person name="Sisk P."/>
            <person name="Stolte C."/>
            <person name="Sykes S."/>
            <person name="Yandava C."/>
            <person name="Wortman J."/>
            <person name="Nusbaum C."/>
            <person name="Birren B."/>
        </authorList>
    </citation>
    <scope>NUCLEOTIDE SEQUENCE</scope>
    <source>
        <strain evidence="2">ATCC 64411</strain>
    </source>
</reference>
<reference evidence="3" key="4">
    <citation type="journal article" date="2015" name="G3 (Bethesda)">
        <title>Genome sequences of three phytopathogenic species of the Magnaporthaceae family of fungi.</title>
        <authorList>
            <person name="Okagaki L.H."/>
            <person name="Nunes C.C."/>
            <person name="Sailsbery J."/>
            <person name="Clay B."/>
            <person name="Brown D."/>
            <person name="John T."/>
            <person name="Oh Y."/>
            <person name="Young N."/>
            <person name="Fitzgerald M."/>
            <person name="Haas B.J."/>
            <person name="Zeng Q."/>
            <person name="Young S."/>
            <person name="Adiconis X."/>
            <person name="Fan L."/>
            <person name="Levin J.Z."/>
            <person name="Mitchell T.K."/>
            <person name="Okubara P.A."/>
            <person name="Farman M.L."/>
            <person name="Kohn L.M."/>
            <person name="Birren B."/>
            <person name="Ma L.-J."/>
            <person name="Dean R.A."/>
        </authorList>
    </citation>
    <scope>NUCLEOTIDE SEQUENCE</scope>
    <source>
        <strain evidence="3">ATCC 64411 / 73-15</strain>
    </source>
</reference>
<reference evidence="3" key="5">
    <citation type="submission" date="2015-06" db="UniProtKB">
        <authorList>
            <consortium name="EnsemblFungi"/>
        </authorList>
    </citation>
    <scope>IDENTIFICATION</scope>
    <source>
        <strain evidence="3">ATCC 64411</strain>
    </source>
</reference>
<evidence type="ECO:0000313" key="4">
    <source>
        <dbReference type="Proteomes" id="UP000011715"/>
    </source>
</evidence>
<dbReference type="EnsemblFungi" id="MAPG_09705T0">
    <property type="protein sequence ID" value="MAPG_09705T0"/>
    <property type="gene ID" value="MAPG_09705"/>
</dbReference>
<name>A0A0C4EAM9_MAGP6</name>
<proteinExistence type="predicted"/>
<dbReference type="EMBL" id="GL876976">
    <property type="protein sequence ID" value="KLU91183.1"/>
    <property type="molecule type" value="Genomic_DNA"/>
</dbReference>
<feature type="compositionally biased region" description="Basic residues" evidence="1">
    <location>
        <begin position="44"/>
        <end position="60"/>
    </location>
</feature>
<reference evidence="4" key="1">
    <citation type="submission" date="2010-05" db="EMBL/GenBank/DDBJ databases">
        <title>The genome sequence of Magnaporthe poae strain ATCC 64411.</title>
        <authorList>
            <person name="Ma L.-J."/>
            <person name="Dead R."/>
            <person name="Young S."/>
            <person name="Zeng Q."/>
            <person name="Koehrsen M."/>
            <person name="Alvarado L."/>
            <person name="Berlin A."/>
            <person name="Chapman S.B."/>
            <person name="Chen Z."/>
            <person name="Freedman E."/>
            <person name="Gellesch M."/>
            <person name="Goldberg J."/>
            <person name="Griggs A."/>
            <person name="Gujja S."/>
            <person name="Heilman E.R."/>
            <person name="Heiman D."/>
            <person name="Hepburn T."/>
            <person name="Howarth C."/>
            <person name="Jen D."/>
            <person name="Larson L."/>
            <person name="Mehta T."/>
            <person name="Neiman D."/>
            <person name="Pearson M."/>
            <person name="Roberts A."/>
            <person name="Saif S."/>
            <person name="Shea T."/>
            <person name="Shenoy N."/>
            <person name="Sisk P."/>
            <person name="Stolte C."/>
            <person name="Sykes S."/>
            <person name="Walk T."/>
            <person name="White J."/>
            <person name="Yandava C."/>
            <person name="Haas B."/>
            <person name="Nusbaum C."/>
            <person name="Birren B."/>
        </authorList>
    </citation>
    <scope>NUCLEOTIDE SEQUENCE [LARGE SCALE GENOMIC DNA]</scope>
    <source>
        <strain evidence="4">ATCC 64411 / 73-15</strain>
    </source>
</reference>
<sequence length="122" mass="13887">MAEPERMSRTIKKNYKKKKVAGTGSKADGARARRHRSQYGLDRRRGKRGKKEPKKKRKKEKGLDERLHECTSGTWQRQTDAGYQMPRSTRESTIFPGLQARLCMQQTVSSNPISTAAANLLP</sequence>
<evidence type="ECO:0000313" key="3">
    <source>
        <dbReference type="EnsemblFungi" id="MAPG_09705T0"/>
    </source>
</evidence>
<dbReference type="Proteomes" id="UP000011715">
    <property type="component" value="Unassembled WGS sequence"/>
</dbReference>
<feature type="region of interest" description="Disordered" evidence="1">
    <location>
        <begin position="1"/>
        <end position="90"/>
    </location>
</feature>
<keyword evidence="4" id="KW-1185">Reference proteome</keyword>
<organism evidence="3 4">
    <name type="scientific">Magnaporthiopsis poae (strain ATCC 64411 / 73-15)</name>
    <name type="common">Kentucky bluegrass fungus</name>
    <name type="synonym">Magnaporthe poae</name>
    <dbReference type="NCBI Taxonomy" id="644358"/>
    <lineage>
        <taxon>Eukaryota</taxon>
        <taxon>Fungi</taxon>
        <taxon>Dikarya</taxon>
        <taxon>Ascomycota</taxon>
        <taxon>Pezizomycotina</taxon>
        <taxon>Sordariomycetes</taxon>
        <taxon>Sordariomycetidae</taxon>
        <taxon>Magnaporthales</taxon>
        <taxon>Magnaporthaceae</taxon>
        <taxon>Magnaporthiopsis</taxon>
    </lineage>
</organism>
<feature type="compositionally biased region" description="Basic residues" evidence="1">
    <location>
        <begin position="9"/>
        <end position="20"/>
    </location>
</feature>
<protein>
    <submittedName>
        <fullName evidence="2 3">Uncharacterized protein</fullName>
    </submittedName>
</protein>
<feature type="compositionally biased region" description="Polar residues" evidence="1">
    <location>
        <begin position="71"/>
        <end position="81"/>
    </location>
</feature>
<dbReference type="AlphaFoldDB" id="A0A0C4EAM9"/>
<dbReference type="EMBL" id="ADBL01002483">
    <property type="status" value="NOT_ANNOTATED_CDS"/>
    <property type="molecule type" value="Genomic_DNA"/>
</dbReference>
<dbReference type="VEuPathDB" id="FungiDB:MAPG_09705"/>
<reference evidence="2" key="2">
    <citation type="submission" date="2010-05" db="EMBL/GenBank/DDBJ databases">
        <title>The Genome Sequence of Magnaporthe poae strain ATCC 64411.</title>
        <authorList>
            <consortium name="The Broad Institute Genome Sequencing Platform"/>
            <consortium name="Broad Institute Genome Sequencing Center for Infectious Disease"/>
            <person name="Ma L.-J."/>
            <person name="Dead R."/>
            <person name="Young S."/>
            <person name="Zeng Q."/>
            <person name="Koehrsen M."/>
            <person name="Alvarado L."/>
            <person name="Berlin A."/>
            <person name="Chapman S.B."/>
            <person name="Chen Z."/>
            <person name="Freedman E."/>
            <person name="Gellesch M."/>
            <person name="Goldberg J."/>
            <person name="Griggs A."/>
            <person name="Gujja S."/>
            <person name="Heilman E.R."/>
            <person name="Heiman D."/>
            <person name="Hepburn T."/>
            <person name="Howarth C."/>
            <person name="Jen D."/>
            <person name="Larson L."/>
            <person name="Mehta T."/>
            <person name="Neiman D."/>
            <person name="Pearson M."/>
            <person name="Roberts A."/>
            <person name="Saif S."/>
            <person name="Shea T."/>
            <person name="Shenoy N."/>
            <person name="Sisk P."/>
            <person name="Stolte C."/>
            <person name="Sykes S."/>
            <person name="Walk T."/>
            <person name="White J."/>
            <person name="Yandava C."/>
            <person name="Haas B."/>
            <person name="Nusbaum C."/>
            <person name="Birren B."/>
        </authorList>
    </citation>
    <scope>NUCLEOTIDE SEQUENCE</scope>
    <source>
        <strain evidence="2">ATCC 64411</strain>
    </source>
</reference>
<gene>
    <name evidence="2" type="ORF">MAPG_09705</name>
</gene>